<dbReference type="OrthoDB" id="203178at2157"/>
<gene>
    <name evidence="18" type="ordered locus">Mzhil_0142</name>
</gene>
<evidence type="ECO:0000313" key="19">
    <source>
        <dbReference type="Proteomes" id="UP000006622"/>
    </source>
</evidence>
<dbReference type="InterPro" id="IPR014017">
    <property type="entry name" value="DNA_helicase_UvrD-like_C"/>
</dbReference>
<accession>F7XN65</accession>
<evidence type="ECO:0000256" key="3">
    <source>
        <dbReference type="ARBA" id="ARBA00022741"/>
    </source>
</evidence>
<dbReference type="Pfam" id="PF00580">
    <property type="entry name" value="UvrD-helicase"/>
    <property type="match status" value="1"/>
</dbReference>
<dbReference type="InterPro" id="IPR027417">
    <property type="entry name" value="P-loop_NTPase"/>
</dbReference>
<dbReference type="Pfam" id="PF12705">
    <property type="entry name" value="PDDEXK_1"/>
    <property type="match status" value="1"/>
</dbReference>
<dbReference type="PROSITE" id="PS51198">
    <property type="entry name" value="UVRD_HELICASE_ATP_BIND"/>
    <property type="match status" value="1"/>
</dbReference>
<dbReference type="GO" id="GO:0003677">
    <property type="term" value="F:DNA binding"/>
    <property type="evidence" value="ECO:0007669"/>
    <property type="project" value="UniProtKB-KW"/>
</dbReference>
<evidence type="ECO:0000256" key="8">
    <source>
        <dbReference type="ARBA" id="ARBA00022840"/>
    </source>
</evidence>
<organism evidence="18 19">
    <name type="scientific">Methanosalsum zhilinae (strain DSM 4017 / NBRC 107636 / OCM 62 / WeN5)</name>
    <name type="common">Methanohalophilus zhilinae</name>
    <dbReference type="NCBI Taxonomy" id="679901"/>
    <lineage>
        <taxon>Archaea</taxon>
        <taxon>Methanobacteriati</taxon>
        <taxon>Methanobacteriota</taxon>
        <taxon>Stenosarchaea group</taxon>
        <taxon>Methanomicrobia</taxon>
        <taxon>Methanosarcinales</taxon>
        <taxon>Methanosarcinaceae</taxon>
        <taxon>Methanosalsum</taxon>
    </lineage>
</organism>
<dbReference type="PANTHER" id="PTHR11070">
    <property type="entry name" value="UVRD / RECB / PCRA DNA HELICASE FAMILY MEMBER"/>
    <property type="match status" value="1"/>
</dbReference>
<dbReference type="InterPro" id="IPR013986">
    <property type="entry name" value="DExx_box_DNA_helicase_dom_sf"/>
</dbReference>
<dbReference type="PROSITE" id="PS51217">
    <property type="entry name" value="UVRD_HELICASE_CTER"/>
    <property type="match status" value="1"/>
</dbReference>
<dbReference type="Gene3D" id="1.10.10.160">
    <property type="match status" value="1"/>
</dbReference>
<dbReference type="GO" id="GO:0004527">
    <property type="term" value="F:exonuclease activity"/>
    <property type="evidence" value="ECO:0007669"/>
    <property type="project" value="UniProtKB-KW"/>
</dbReference>
<dbReference type="GO" id="GO:0005524">
    <property type="term" value="F:ATP binding"/>
    <property type="evidence" value="ECO:0007669"/>
    <property type="project" value="UniProtKB-UniRule"/>
</dbReference>
<keyword evidence="11" id="KW-0413">Isomerase</keyword>
<dbReference type="Proteomes" id="UP000006622">
    <property type="component" value="Chromosome"/>
</dbReference>
<keyword evidence="9" id="KW-0238">DNA-binding</keyword>
<feature type="domain" description="UvrD-like helicase C-terminal" evidence="17">
    <location>
        <begin position="401"/>
        <end position="648"/>
    </location>
</feature>
<comment type="similarity">
    <text evidence="1">Belongs to the helicase family. UvrD subfamily.</text>
</comment>
<evidence type="ECO:0000256" key="4">
    <source>
        <dbReference type="ARBA" id="ARBA00022763"/>
    </source>
</evidence>
<dbReference type="Gene3D" id="3.90.320.10">
    <property type="match status" value="1"/>
</dbReference>
<dbReference type="SUPFAM" id="SSF52980">
    <property type="entry name" value="Restriction endonuclease-like"/>
    <property type="match status" value="1"/>
</dbReference>
<dbReference type="SUPFAM" id="SSF52540">
    <property type="entry name" value="P-loop containing nucleoside triphosphate hydrolases"/>
    <property type="match status" value="1"/>
</dbReference>
<proteinExistence type="inferred from homology"/>
<evidence type="ECO:0000259" key="17">
    <source>
        <dbReference type="PROSITE" id="PS51217"/>
    </source>
</evidence>
<evidence type="ECO:0000256" key="14">
    <source>
        <dbReference type="ARBA" id="ARBA00048988"/>
    </source>
</evidence>
<evidence type="ECO:0000256" key="11">
    <source>
        <dbReference type="ARBA" id="ARBA00023235"/>
    </source>
</evidence>
<protein>
    <recommendedName>
        <fullName evidence="13">DNA 3'-5' helicase</fullName>
        <ecNumber evidence="13">5.6.2.4</ecNumber>
    </recommendedName>
</protein>
<dbReference type="RefSeq" id="WP_013897461.1">
    <property type="nucleotide sequence ID" value="NC_015676.1"/>
</dbReference>
<keyword evidence="3 15" id="KW-0547">Nucleotide-binding</keyword>
<dbReference type="Pfam" id="PF13361">
    <property type="entry name" value="UvrD_C"/>
    <property type="match status" value="2"/>
</dbReference>
<evidence type="ECO:0000256" key="7">
    <source>
        <dbReference type="ARBA" id="ARBA00022839"/>
    </source>
</evidence>
<evidence type="ECO:0000256" key="10">
    <source>
        <dbReference type="ARBA" id="ARBA00023204"/>
    </source>
</evidence>
<comment type="catalytic activity">
    <reaction evidence="14">
        <text>ATP + H2O = ADP + phosphate + H(+)</text>
        <dbReference type="Rhea" id="RHEA:13065"/>
        <dbReference type="ChEBI" id="CHEBI:15377"/>
        <dbReference type="ChEBI" id="CHEBI:15378"/>
        <dbReference type="ChEBI" id="CHEBI:30616"/>
        <dbReference type="ChEBI" id="CHEBI:43474"/>
        <dbReference type="ChEBI" id="CHEBI:456216"/>
        <dbReference type="EC" id="5.6.2.4"/>
    </reaction>
</comment>
<evidence type="ECO:0000256" key="5">
    <source>
        <dbReference type="ARBA" id="ARBA00022801"/>
    </source>
</evidence>
<dbReference type="InterPro" id="IPR011604">
    <property type="entry name" value="PDDEXK-like_dom_sf"/>
</dbReference>
<dbReference type="EC" id="5.6.2.4" evidence="13"/>
<comment type="catalytic activity">
    <reaction evidence="12">
        <text>Couples ATP hydrolysis with the unwinding of duplex DNA by translocating in the 3'-5' direction.</text>
        <dbReference type="EC" id="5.6.2.4"/>
    </reaction>
</comment>
<dbReference type="InterPro" id="IPR038726">
    <property type="entry name" value="PDDEXK_AddAB-type"/>
</dbReference>
<dbReference type="STRING" id="679901.Mzhil_0142"/>
<keyword evidence="10" id="KW-0234">DNA repair</keyword>
<feature type="binding site" evidence="15">
    <location>
        <begin position="25"/>
        <end position="32"/>
    </location>
    <ligand>
        <name>ATP</name>
        <dbReference type="ChEBI" id="CHEBI:30616"/>
    </ligand>
</feature>
<evidence type="ECO:0000256" key="9">
    <source>
        <dbReference type="ARBA" id="ARBA00023125"/>
    </source>
</evidence>
<keyword evidence="7" id="KW-0269">Exonuclease</keyword>
<feature type="domain" description="UvrD-like helicase ATP-binding" evidence="16">
    <location>
        <begin position="4"/>
        <end position="392"/>
    </location>
</feature>
<evidence type="ECO:0000313" key="18">
    <source>
        <dbReference type="EMBL" id="AEH60022.1"/>
    </source>
</evidence>
<sequence length="955" mass="110078">MVSREPNRYQKQLIEALEGIYLVDAGPGTGKTYTISLRYSHILENRDVEPDDILLITFTENAAQNMKERIINTCSCDRSALRDAPISTFHGLCNQILRTHGFEAPEVLGIDERISSNIQVIENEILEMQEFGNFMTIFMDRYPNYRDYYASLYHEGEMLNLIRSLASRGIFPTRDGWFQDCEKELDGDYEWFIDIFRKANAPIPGSRSMKQSVLRKGMNDYKNRCFLPGAPNFDDICEDTQVSEHLSINAFNEDREEFKNFVHDVYFHYIEYMLGRNYINFSFMLMFAYVLLFENHALRERIRYRYIMIDEFQDTNEIQFKLSLLLCRGNLCVVGDWKQSIFSFQHASVKNITEFEPRILKYIDELNLDHRRIDYSVDNIRQIHLMENYRSAPEIIDFSERALVAKATKDEDLDIDAVQAKITHLEAAGNSGPSEICSYAFDDQKEGILWKINELVNNPDYIVHENGKSRLVKYCDIAVLVRKRKFGMELLILAEKHDIPVAYEGGIELFSTPASLLLLAWFRILKNISSSRGWAVVLENAGYSLEMTGSIIDGKDYPQDMLEFHSRLSSMDTAGSIARTVFDKYGLDSTITDRIIDVLESVSGTSKMNIGQIISFMEQNIDNGTTYDVDSTRRGDVFRIQTIHSAKGLEYPVVILPDMDVRHQAGNSSIDFRDPLGLRQKKIYSSDPYPFIYDNWRYYLLSKVVDADYDEERRLRYVAITRAQNYLFLTTECKNQSQLFINLGTEPVVTEPEIFPVPVQESDINRLKVDGDVQPAPVKLSCHSLMNIAPSAGEGGKGMEYGTAVHSFAQRYASDKTVRPRTPDENNVKKLLDSLDGELISEIECILPIDHEGRRILFTGIIDLVHIHGDRVDIIDYKTDRSMSNHDEYVKQLSLYYHVLSGIYKDKRVQAYIYYTAEDKPVHIEHLLTIDEIKDLINSLPLLNNDARSRIPDMH</sequence>
<dbReference type="InterPro" id="IPR014016">
    <property type="entry name" value="UvrD-like_ATP-bd"/>
</dbReference>
<evidence type="ECO:0000256" key="12">
    <source>
        <dbReference type="ARBA" id="ARBA00034617"/>
    </source>
</evidence>
<dbReference type="GO" id="GO:0043138">
    <property type="term" value="F:3'-5' DNA helicase activity"/>
    <property type="evidence" value="ECO:0007669"/>
    <property type="project" value="UniProtKB-EC"/>
</dbReference>
<keyword evidence="2" id="KW-0540">Nuclease</keyword>
<evidence type="ECO:0000256" key="13">
    <source>
        <dbReference type="ARBA" id="ARBA00034808"/>
    </source>
</evidence>
<evidence type="ECO:0000256" key="2">
    <source>
        <dbReference type="ARBA" id="ARBA00022722"/>
    </source>
</evidence>
<dbReference type="InterPro" id="IPR000212">
    <property type="entry name" value="DNA_helicase_UvrD/REP"/>
</dbReference>
<dbReference type="GeneID" id="10821738"/>
<evidence type="ECO:0000256" key="15">
    <source>
        <dbReference type="PROSITE-ProRule" id="PRU00560"/>
    </source>
</evidence>
<dbReference type="AlphaFoldDB" id="F7XN65"/>
<dbReference type="GO" id="GO:0000725">
    <property type="term" value="P:recombinational repair"/>
    <property type="evidence" value="ECO:0007669"/>
    <property type="project" value="TreeGrafter"/>
</dbReference>
<keyword evidence="4" id="KW-0227">DNA damage</keyword>
<keyword evidence="6 15" id="KW-0347">Helicase</keyword>
<evidence type="ECO:0000256" key="6">
    <source>
        <dbReference type="ARBA" id="ARBA00022806"/>
    </source>
</evidence>
<dbReference type="EMBL" id="CP002101">
    <property type="protein sequence ID" value="AEH60022.1"/>
    <property type="molecule type" value="Genomic_DNA"/>
</dbReference>
<keyword evidence="5 15" id="KW-0378">Hydrolase</keyword>
<dbReference type="Gene3D" id="3.40.50.300">
    <property type="entry name" value="P-loop containing nucleotide triphosphate hydrolases"/>
    <property type="match status" value="4"/>
</dbReference>
<dbReference type="KEGG" id="mzh:Mzhil_0142"/>
<keyword evidence="19" id="KW-1185">Reference proteome</keyword>
<reference evidence="18 19" key="1">
    <citation type="submission" date="2010-07" db="EMBL/GenBank/DDBJ databases">
        <title>The complete genome of Methanosalsum zhilinae DSM 4017.</title>
        <authorList>
            <consortium name="US DOE Joint Genome Institute (JGI-PGF)"/>
            <person name="Lucas S."/>
            <person name="Copeland A."/>
            <person name="Lapidus A."/>
            <person name="Glavina del Rio T."/>
            <person name="Dalin E."/>
            <person name="Tice H."/>
            <person name="Bruce D."/>
            <person name="Goodwin L."/>
            <person name="Pitluck S."/>
            <person name="Kyrpides N."/>
            <person name="Mavromatis K."/>
            <person name="Ovchinnikova G."/>
            <person name="Daligault H."/>
            <person name="Detter J.C."/>
            <person name="Han C."/>
            <person name="Tapia R."/>
            <person name="Larimer F."/>
            <person name="Land M."/>
            <person name="Hauser L."/>
            <person name="Markowitz V."/>
            <person name="Cheng J.-F."/>
            <person name="Hugenholtz P."/>
            <person name="Woyke T."/>
            <person name="Wu D."/>
            <person name="Spring S."/>
            <person name="Schueler E."/>
            <person name="Brambilla E."/>
            <person name="Klenk H.-P."/>
            <person name="Eisen J.A."/>
        </authorList>
    </citation>
    <scope>NUCLEOTIDE SEQUENCE [LARGE SCALE GENOMIC DNA]</scope>
    <source>
        <strain evidence="19">DSM 4017 / NBRC 107636 / OCM 62 / WeN5</strain>
    </source>
</reference>
<dbReference type="HOGENOM" id="CLU_302005_0_0_2"/>
<evidence type="ECO:0000259" key="16">
    <source>
        <dbReference type="PROSITE" id="PS51198"/>
    </source>
</evidence>
<name>F7XN65_METZD</name>
<dbReference type="CDD" id="cd17932">
    <property type="entry name" value="DEXQc_UvrD"/>
    <property type="match status" value="1"/>
</dbReference>
<evidence type="ECO:0000256" key="1">
    <source>
        <dbReference type="ARBA" id="ARBA00009922"/>
    </source>
</evidence>
<dbReference type="PANTHER" id="PTHR11070:SF2">
    <property type="entry name" value="ATP-DEPENDENT DNA HELICASE SRS2"/>
    <property type="match status" value="1"/>
</dbReference>
<dbReference type="InterPro" id="IPR011335">
    <property type="entry name" value="Restrct_endonuc-II-like"/>
</dbReference>
<keyword evidence="8 15" id="KW-0067">ATP-binding</keyword>